<keyword evidence="2" id="KW-0695">RNA-directed DNA polymerase</keyword>
<dbReference type="AlphaFoldDB" id="A0A225WUR0"/>
<dbReference type="GO" id="GO:0003676">
    <property type="term" value="F:nucleic acid binding"/>
    <property type="evidence" value="ECO:0007669"/>
    <property type="project" value="InterPro"/>
</dbReference>
<dbReference type="PROSITE" id="PS50994">
    <property type="entry name" value="INTEGRASE"/>
    <property type="match status" value="1"/>
</dbReference>
<name>A0A225WUR0_9STRA</name>
<dbReference type="PANTHER" id="PTHR35046:SF26">
    <property type="entry name" value="RNA-DIRECTED DNA POLYMERASE"/>
    <property type="match status" value="1"/>
</dbReference>
<dbReference type="SUPFAM" id="SSF53098">
    <property type="entry name" value="Ribonuclease H-like"/>
    <property type="match status" value="1"/>
</dbReference>
<feature type="domain" description="Integrase catalytic" evidence="1">
    <location>
        <begin position="34"/>
        <end position="195"/>
    </location>
</feature>
<evidence type="ECO:0000313" key="3">
    <source>
        <dbReference type="Proteomes" id="UP000198211"/>
    </source>
</evidence>
<keyword evidence="2" id="KW-0548">Nucleotidyltransferase</keyword>
<gene>
    <name evidence="2" type="ORF">PHMEG_0004718</name>
</gene>
<dbReference type="GO" id="GO:0003964">
    <property type="term" value="F:RNA-directed DNA polymerase activity"/>
    <property type="evidence" value="ECO:0007669"/>
    <property type="project" value="UniProtKB-KW"/>
</dbReference>
<protein>
    <submittedName>
        <fullName evidence="2">Reverse transcriptase-rnase h-integrase</fullName>
    </submittedName>
</protein>
<keyword evidence="3" id="KW-1185">Reference proteome</keyword>
<reference evidence="3" key="1">
    <citation type="submission" date="2017-03" db="EMBL/GenBank/DDBJ databases">
        <title>Phytopthora megakarya and P. palmivora, two closely related causual agents of cacao black pod achieved similar genome size and gene model numbers by different mechanisms.</title>
        <authorList>
            <person name="Ali S."/>
            <person name="Shao J."/>
            <person name="Larry D.J."/>
            <person name="Kronmiller B."/>
            <person name="Shen D."/>
            <person name="Strem M.D."/>
            <person name="Melnick R.L."/>
            <person name="Guiltinan M.J."/>
            <person name="Tyler B.M."/>
            <person name="Meinhardt L.W."/>
            <person name="Bailey B.A."/>
        </authorList>
    </citation>
    <scope>NUCLEOTIDE SEQUENCE [LARGE SCALE GENOMIC DNA]</scope>
    <source>
        <strain evidence="3">zdho120</strain>
    </source>
</reference>
<dbReference type="GO" id="GO:0015074">
    <property type="term" value="P:DNA integration"/>
    <property type="evidence" value="ECO:0007669"/>
    <property type="project" value="InterPro"/>
</dbReference>
<dbReference type="EMBL" id="NBNE01000286">
    <property type="protein sequence ID" value="OWZ20828.1"/>
    <property type="molecule type" value="Genomic_DNA"/>
</dbReference>
<organism evidence="2 3">
    <name type="scientific">Phytophthora megakarya</name>
    <dbReference type="NCBI Taxonomy" id="4795"/>
    <lineage>
        <taxon>Eukaryota</taxon>
        <taxon>Sar</taxon>
        <taxon>Stramenopiles</taxon>
        <taxon>Oomycota</taxon>
        <taxon>Peronosporomycetes</taxon>
        <taxon>Peronosporales</taxon>
        <taxon>Peronosporaceae</taxon>
        <taxon>Phytophthora</taxon>
    </lineage>
</organism>
<dbReference type="InterPro" id="IPR036397">
    <property type="entry name" value="RNaseH_sf"/>
</dbReference>
<dbReference type="PANTHER" id="PTHR35046">
    <property type="entry name" value="ZINC KNUCKLE (CCHC-TYPE) FAMILY PROTEIN"/>
    <property type="match status" value="1"/>
</dbReference>
<accession>A0A225WUR0</accession>
<dbReference type="InterPro" id="IPR012337">
    <property type="entry name" value="RNaseH-like_sf"/>
</dbReference>
<comment type="caution">
    <text evidence="2">The sequence shown here is derived from an EMBL/GenBank/DDBJ whole genome shotgun (WGS) entry which is preliminary data.</text>
</comment>
<dbReference type="InterPro" id="IPR001584">
    <property type="entry name" value="Integrase_cat-core"/>
</dbReference>
<evidence type="ECO:0000313" key="2">
    <source>
        <dbReference type="EMBL" id="OWZ20828.1"/>
    </source>
</evidence>
<sequence length="195" mass="22066">MLSDVRDYVQSRCTWQQYKSSSLLKNGTLMPLPIPAEPWQSVSIDFITGLPVSNGYDAIMNCVCRQSKRALFTPPHSTATAADTAKLFFNAVARHHGLPAEIISDRDNKFTSHFWQELMKLLGTKLRMTGRKRMDNDSVDHVGTIEYEHATLVNALTKMSPFQIDTGCIPRVMGYEATAIDTRNDLARNFVQKRR</sequence>
<dbReference type="OrthoDB" id="167591at2759"/>
<proteinExistence type="predicted"/>
<dbReference type="Gene3D" id="3.30.420.10">
    <property type="entry name" value="Ribonuclease H-like superfamily/Ribonuclease H"/>
    <property type="match status" value="1"/>
</dbReference>
<evidence type="ECO:0000259" key="1">
    <source>
        <dbReference type="PROSITE" id="PS50994"/>
    </source>
</evidence>
<keyword evidence="2" id="KW-0808">Transferase</keyword>
<dbReference type="Proteomes" id="UP000198211">
    <property type="component" value="Unassembled WGS sequence"/>
</dbReference>
<dbReference type="STRING" id="4795.A0A225WUR0"/>